<organism evidence="4 5">
    <name type="scientific">Staphylotrichum tortipilum</name>
    <dbReference type="NCBI Taxonomy" id="2831512"/>
    <lineage>
        <taxon>Eukaryota</taxon>
        <taxon>Fungi</taxon>
        <taxon>Dikarya</taxon>
        <taxon>Ascomycota</taxon>
        <taxon>Pezizomycotina</taxon>
        <taxon>Sordariomycetes</taxon>
        <taxon>Sordariomycetidae</taxon>
        <taxon>Sordariales</taxon>
        <taxon>Chaetomiaceae</taxon>
        <taxon>Staphylotrichum</taxon>
    </lineage>
</organism>
<feature type="region of interest" description="Disordered" evidence="1">
    <location>
        <begin position="164"/>
        <end position="205"/>
    </location>
</feature>
<evidence type="ECO:0000313" key="4">
    <source>
        <dbReference type="EMBL" id="KAK3902970.1"/>
    </source>
</evidence>
<feature type="domain" description="Get5 N-terminal" evidence="2">
    <location>
        <begin position="7"/>
        <end position="158"/>
    </location>
</feature>
<name>A0AAN6MM56_9PEZI</name>
<feature type="domain" description="Get5 C-terminal" evidence="3">
    <location>
        <begin position="197"/>
        <end position="227"/>
    </location>
</feature>
<dbReference type="Pfam" id="PF17183">
    <property type="entry name" value="Get5_C"/>
    <property type="match status" value="1"/>
</dbReference>
<dbReference type="Pfam" id="PF12754">
    <property type="entry name" value="Get5_N"/>
    <property type="match status" value="1"/>
</dbReference>
<dbReference type="InterPro" id="IPR029071">
    <property type="entry name" value="Ubiquitin-like_domsf"/>
</dbReference>
<feature type="compositionally biased region" description="Low complexity" evidence="1">
    <location>
        <begin position="172"/>
        <end position="181"/>
    </location>
</feature>
<reference evidence="4" key="1">
    <citation type="journal article" date="2023" name="Mol. Phylogenet. Evol.">
        <title>Genome-scale phylogeny and comparative genomics of the fungal order Sordariales.</title>
        <authorList>
            <person name="Hensen N."/>
            <person name="Bonometti L."/>
            <person name="Westerberg I."/>
            <person name="Brannstrom I.O."/>
            <person name="Guillou S."/>
            <person name="Cros-Aarteil S."/>
            <person name="Calhoun S."/>
            <person name="Haridas S."/>
            <person name="Kuo A."/>
            <person name="Mondo S."/>
            <person name="Pangilinan J."/>
            <person name="Riley R."/>
            <person name="LaButti K."/>
            <person name="Andreopoulos B."/>
            <person name="Lipzen A."/>
            <person name="Chen C."/>
            <person name="Yan M."/>
            <person name="Daum C."/>
            <person name="Ng V."/>
            <person name="Clum A."/>
            <person name="Steindorff A."/>
            <person name="Ohm R.A."/>
            <person name="Martin F."/>
            <person name="Silar P."/>
            <person name="Natvig D.O."/>
            <person name="Lalanne C."/>
            <person name="Gautier V."/>
            <person name="Ament-Velasquez S.L."/>
            <person name="Kruys A."/>
            <person name="Hutchinson M.I."/>
            <person name="Powell A.J."/>
            <person name="Barry K."/>
            <person name="Miller A.N."/>
            <person name="Grigoriev I.V."/>
            <person name="Debuchy R."/>
            <person name="Gladieux P."/>
            <person name="Hiltunen Thoren M."/>
            <person name="Johannesson H."/>
        </authorList>
    </citation>
    <scope>NUCLEOTIDE SEQUENCE</scope>
    <source>
        <strain evidence="4">CBS 103.79</strain>
    </source>
</reference>
<gene>
    <name evidence="4" type="ORF">C8A05DRAFT_33322</name>
</gene>
<comment type="caution">
    <text evidence="4">The sequence shown here is derived from an EMBL/GenBank/DDBJ whole genome shotgun (WGS) entry which is preliminary data.</text>
</comment>
<evidence type="ECO:0000313" key="5">
    <source>
        <dbReference type="Proteomes" id="UP001303889"/>
    </source>
</evidence>
<protein>
    <submittedName>
        <fullName evidence="4">Cell-cycle control medial ring component</fullName>
    </submittedName>
</protein>
<evidence type="ECO:0000259" key="2">
    <source>
        <dbReference type="Pfam" id="PF12754"/>
    </source>
</evidence>
<feature type="region of interest" description="Disordered" evidence="1">
    <location>
        <begin position="17"/>
        <end position="101"/>
    </location>
</feature>
<proteinExistence type="predicted"/>
<dbReference type="EMBL" id="MU855477">
    <property type="protein sequence ID" value="KAK3902970.1"/>
    <property type="molecule type" value="Genomic_DNA"/>
</dbReference>
<dbReference type="Gene3D" id="3.10.20.90">
    <property type="entry name" value="Phosphatidylinositol 3-kinase Catalytic Subunit, Chain A, domain 1"/>
    <property type="match status" value="1"/>
</dbReference>
<keyword evidence="5" id="KW-1185">Reference proteome</keyword>
<dbReference type="Proteomes" id="UP001303889">
    <property type="component" value="Unassembled WGS sequence"/>
</dbReference>
<dbReference type="Gene3D" id="1.10.286.70">
    <property type="entry name" value="Get5 dimerization domain"/>
    <property type="match status" value="1"/>
</dbReference>
<dbReference type="InterPro" id="IPR049256">
    <property type="entry name" value="Get5_C"/>
</dbReference>
<dbReference type="AlphaFoldDB" id="A0AAN6MM56"/>
<dbReference type="InterPro" id="IPR024737">
    <property type="entry name" value="Get5_N"/>
</dbReference>
<reference evidence="4" key="2">
    <citation type="submission" date="2023-05" db="EMBL/GenBank/DDBJ databases">
        <authorList>
            <consortium name="Lawrence Berkeley National Laboratory"/>
            <person name="Steindorff A."/>
            <person name="Hensen N."/>
            <person name="Bonometti L."/>
            <person name="Westerberg I."/>
            <person name="Brannstrom I.O."/>
            <person name="Guillou S."/>
            <person name="Cros-Aarteil S."/>
            <person name="Calhoun S."/>
            <person name="Haridas S."/>
            <person name="Kuo A."/>
            <person name="Mondo S."/>
            <person name="Pangilinan J."/>
            <person name="Riley R."/>
            <person name="Labutti K."/>
            <person name="Andreopoulos B."/>
            <person name="Lipzen A."/>
            <person name="Chen C."/>
            <person name="Yanf M."/>
            <person name="Daum C."/>
            <person name="Ng V."/>
            <person name="Clum A."/>
            <person name="Ohm R."/>
            <person name="Martin F."/>
            <person name="Silar P."/>
            <person name="Natvig D."/>
            <person name="Lalanne C."/>
            <person name="Gautier V."/>
            <person name="Ament-Velasquez S.L."/>
            <person name="Kruys A."/>
            <person name="Hutchinson M.I."/>
            <person name="Powell A.J."/>
            <person name="Barry K."/>
            <person name="Miller A.N."/>
            <person name="Grigoriev I.V."/>
            <person name="Debuchy R."/>
            <person name="Gladieux P."/>
            <person name="Thoren M.H."/>
            <person name="Johannesson H."/>
        </authorList>
    </citation>
    <scope>NUCLEOTIDE SEQUENCE</scope>
    <source>
        <strain evidence="4">CBS 103.79</strain>
    </source>
</reference>
<evidence type="ECO:0000259" key="3">
    <source>
        <dbReference type="Pfam" id="PF17183"/>
    </source>
</evidence>
<dbReference type="SUPFAM" id="SSF54236">
    <property type="entry name" value="Ubiquitin-like"/>
    <property type="match status" value="1"/>
</dbReference>
<evidence type="ECO:0000256" key="1">
    <source>
        <dbReference type="SAM" id="MobiDB-lite"/>
    </source>
</evidence>
<feature type="non-terminal residue" evidence="4">
    <location>
        <position position="229"/>
    </location>
</feature>
<accession>A0AAN6MM56</accession>
<sequence length="229" mass="23744">MATELAFAKSFLSLLDSKPCKLSPDHVEDPRSYPGSSPYTVPRHASQKAFSKPSSSIPKDKDAAPADATTPSQQESTIPVTLVSPRNPPLTLSLPPQPPSTSLAQVKELAAQQTGLPLDKIKLLWAKKPVGDSKLLRDLVSPEEGQGGLEIGLMVLGGAAALAKATPPPAPVVKQEAAPAREAAEEKAATVGGGDGAADEEGGKGVLATGQFWEELRGFVQARVGDEGV</sequence>